<dbReference type="InterPro" id="IPR000537">
    <property type="entry name" value="UbiA_prenyltransferase"/>
</dbReference>
<keyword evidence="4" id="KW-1003">Cell membrane</keyword>
<keyword evidence="6 10" id="KW-0812">Transmembrane</keyword>
<dbReference type="OrthoDB" id="3344514at2"/>
<evidence type="ECO:0000256" key="5">
    <source>
        <dbReference type="ARBA" id="ARBA00022679"/>
    </source>
</evidence>
<keyword evidence="12" id="KW-1185">Reference proteome</keyword>
<proteinExistence type="predicted"/>
<feature type="transmembrane region" description="Helical" evidence="10">
    <location>
        <begin position="206"/>
        <end position="223"/>
    </location>
</feature>
<keyword evidence="5 11" id="KW-0808">Transferase</keyword>
<name>A0A4R2PF33_RHOSA</name>
<feature type="region of interest" description="Disordered" evidence="9">
    <location>
        <begin position="1"/>
        <end position="32"/>
    </location>
</feature>
<dbReference type="GO" id="GO:0004659">
    <property type="term" value="F:prenyltransferase activity"/>
    <property type="evidence" value="ECO:0007669"/>
    <property type="project" value="InterPro"/>
</dbReference>
<comment type="subcellular location">
    <subcellularLocation>
        <location evidence="1">Membrane</location>
        <topology evidence="1">Multi-pass membrane protein</topology>
    </subcellularLocation>
</comment>
<dbReference type="UniPathway" id="UPA00079"/>
<evidence type="ECO:0000256" key="10">
    <source>
        <dbReference type="SAM" id="Phobius"/>
    </source>
</evidence>
<evidence type="ECO:0000256" key="6">
    <source>
        <dbReference type="ARBA" id="ARBA00022692"/>
    </source>
</evidence>
<evidence type="ECO:0000256" key="1">
    <source>
        <dbReference type="ARBA" id="ARBA00004141"/>
    </source>
</evidence>
<dbReference type="EMBL" id="SLXO01000006">
    <property type="protein sequence ID" value="TCP33903.1"/>
    <property type="molecule type" value="Genomic_DNA"/>
</dbReference>
<evidence type="ECO:0000256" key="2">
    <source>
        <dbReference type="ARBA" id="ARBA00004863"/>
    </source>
</evidence>
<dbReference type="InterPro" id="IPR044878">
    <property type="entry name" value="UbiA_sf"/>
</dbReference>
<evidence type="ECO:0000313" key="11">
    <source>
        <dbReference type="EMBL" id="TCP33903.1"/>
    </source>
</evidence>
<dbReference type="GO" id="GO:0016020">
    <property type="term" value="C:membrane"/>
    <property type="evidence" value="ECO:0007669"/>
    <property type="project" value="UniProtKB-SubCell"/>
</dbReference>
<comment type="caution">
    <text evidence="11">The sequence shown here is derived from an EMBL/GenBank/DDBJ whole genome shotgun (WGS) entry which is preliminary data.</text>
</comment>
<dbReference type="PANTHER" id="PTHR13929:SF0">
    <property type="entry name" value="UBIA PRENYLTRANSFERASE DOMAIN-CONTAINING PROTEIN 1"/>
    <property type="match status" value="1"/>
</dbReference>
<evidence type="ECO:0000256" key="7">
    <source>
        <dbReference type="ARBA" id="ARBA00022989"/>
    </source>
</evidence>
<evidence type="ECO:0000256" key="3">
    <source>
        <dbReference type="ARBA" id="ARBA00022428"/>
    </source>
</evidence>
<dbReference type="FunCoup" id="A0A4R2PF33">
    <property type="interactions" value="303"/>
</dbReference>
<dbReference type="CDD" id="cd13962">
    <property type="entry name" value="PT_UbiA_UBIAD1"/>
    <property type="match status" value="1"/>
</dbReference>
<dbReference type="AlphaFoldDB" id="A0A4R2PF33"/>
<evidence type="ECO:0000256" key="4">
    <source>
        <dbReference type="ARBA" id="ARBA00022475"/>
    </source>
</evidence>
<dbReference type="PIRSF" id="PIRSF005355">
    <property type="entry name" value="UBIAD1"/>
    <property type="match status" value="1"/>
</dbReference>
<feature type="transmembrane region" description="Helical" evidence="10">
    <location>
        <begin position="274"/>
        <end position="294"/>
    </location>
</feature>
<dbReference type="RefSeq" id="WP_132708569.1">
    <property type="nucleotide sequence ID" value="NZ_JACIGF010000006.1"/>
</dbReference>
<dbReference type="InterPro" id="IPR026046">
    <property type="entry name" value="UBIAD1"/>
</dbReference>
<accession>A0A4R2PF33</accession>
<evidence type="ECO:0000256" key="8">
    <source>
        <dbReference type="ARBA" id="ARBA00023136"/>
    </source>
</evidence>
<keyword evidence="8 10" id="KW-0472">Membrane</keyword>
<evidence type="ECO:0000256" key="9">
    <source>
        <dbReference type="SAM" id="MobiDB-lite"/>
    </source>
</evidence>
<dbReference type="Pfam" id="PF01040">
    <property type="entry name" value="UbiA"/>
    <property type="match status" value="1"/>
</dbReference>
<keyword evidence="7 10" id="KW-1133">Transmembrane helix</keyword>
<dbReference type="Gene3D" id="1.10.357.140">
    <property type="entry name" value="UbiA prenyltransferase"/>
    <property type="match status" value="1"/>
</dbReference>
<feature type="transmembrane region" description="Helical" evidence="10">
    <location>
        <begin position="180"/>
        <end position="200"/>
    </location>
</feature>
<keyword evidence="3" id="KW-0474">Menaquinone biosynthesis</keyword>
<dbReference type="GO" id="GO:0042371">
    <property type="term" value="P:vitamin K biosynthetic process"/>
    <property type="evidence" value="ECO:0007669"/>
    <property type="project" value="TreeGrafter"/>
</dbReference>
<dbReference type="InParanoid" id="A0A4R2PF33"/>
<evidence type="ECO:0000313" key="12">
    <source>
        <dbReference type="Proteomes" id="UP000295399"/>
    </source>
</evidence>
<feature type="transmembrane region" description="Helical" evidence="10">
    <location>
        <begin position="43"/>
        <end position="62"/>
    </location>
</feature>
<gene>
    <name evidence="11" type="ORF">EV659_10661</name>
</gene>
<comment type="pathway">
    <text evidence="2">Quinol/quinone metabolism; menaquinone biosynthesis.</text>
</comment>
<dbReference type="GO" id="GO:0009234">
    <property type="term" value="P:menaquinone biosynthetic process"/>
    <property type="evidence" value="ECO:0007669"/>
    <property type="project" value="UniProtKB-UniPathway"/>
</dbReference>
<sequence length="330" mass="34535">MTSRSTTLPSRPDRRDQQAQDSQGGPSPATGLARYWHATRPQFLTASVVPVVVGTAWGAVTAGRFDPLAAALFLIGMMLGHAAGNVINDVCDDISGNDALNDGRITPFTGGSRIIQDGTLSRRAMTRFGAALLAGPAVTALYLVPAFGLPVLLFGLVMAVLVLAYHLPPVKLNHRCLGETVIGLTFGVLPVTMAGWLQAGTWDTDLVLLSLAVALWIANLLLVNEVPDRRADALVAKTTLVVALGARRALVLHAVLSLTALALVVWLAGPAALLPWWAVPVPALLTALAVAAVLRAAPDDRAAMTGAIKATITLHTLASLWLALALIWGS</sequence>
<organism evidence="11 12">
    <name type="scientific">Rhodothalassium salexigens DSM 2132</name>
    <dbReference type="NCBI Taxonomy" id="1188247"/>
    <lineage>
        <taxon>Bacteria</taxon>
        <taxon>Pseudomonadati</taxon>
        <taxon>Pseudomonadota</taxon>
        <taxon>Alphaproteobacteria</taxon>
        <taxon>Rhodothalassiales</taxon>
        <taxon>Rhodothalassiaceae</taxon>
        <taxon>Rhodothalassium</taxon>
    </lineage>
</organism>
<reference evidence="11 12" key="1">
    <citation type="submission" date="2019-03" db="EMBL/GenBank/DDBJ databases">
        <title>Genomic Encyclopedia of Type Strains, Phase IV (KMG-IV): sequencing the most valuable type-strain genomes for metagenomic binning, comparative biology and taxonomic classification.</title>
        <authorList>
            <person name="Goeker M."/>
        </authorList>
    </citation>
    <scope>NUCLEOTIDE SEQUENCE [LARGE SCALE GENOMIC DNA]</scope>
    <source>
        <strain evidence="11 12">DSM 2132</strain>
    </source>
</reference>
<feature type="transmembrane region" description="Helical" evidence="10">
    <location>
        <begin position="250"/>
        <end position="268"/>
    </location>
</feature>
<dbReference type="Proteomes" id="UP000295399">
    <property type="component" value="Unassembled WGS sequence"/>
</dbReference>
<protein>
    <submittedName>
        <fullName evidence="11">1,4-dihydroxy-2-naphthoate octaprenyltransferase</fullName>
    </submittedName>
</protein>
<dbReference type="PANTHER" id="PTHR13929">
    <property type="entry name" value="1,4-DIHYDROXY-2-NAPHTHOATE OCTAPRENYLTRANSFERASE"/>
    <property type="match status" value="1"/>
</dbReference>
<feature type="transmembrane region" description="Helical" evidence="10">
    <location>
        <begin position="149"/>
        <end position="168"/>
    </location>
</feature>
<feature type="transmembrane region" description="Helical" evidence="10">
    <location>
        <begin position="306"/>
        <end position="328"/>
    </location>
</feature>